<evidence type="ECO:0000313" key="1">
    <source>
        <dbReference type="EMBL" id="KAK4006707.1"/>
    </source>
</evidence>
<reference evidence="1 2" key="1">
    <citation type="journal article" date="2023" name="Nucleic Acids Res.">
        <title>The hologenome of Daphnia magna reveals possible DNA methylation and microbiome-mediated evolution of the host genome.</title>
        <authorList>
            <person name="Chaturvedi A."/>
            <person name="Li X."/>
            <person name="Dhandapani V."/>
            <person name="Marshall H."/>
            <person name="Kissane S."/>
            <person name="Cuenca-Cambronero M."/>
            <person name="Asole G."/>
            <person name="Calvet F."/>
            <person name="Ruiz-Romero M."/>
            <person name="Marangio P."/>
            <person name="Guigo R."/>
            <person name="Rago D."/>
            <person name="Mirbahai L."/>
            <person name="Eastwood N."/>
            <person name="Colbourne J.K."/>
            <person name="Zhou J."/>
            <person name="Mallon E."/>
            <person name="Orsini L."/>
        </authorList>
    </citation>
    <scope>NUCLEOTIDE SEQUENCE [LARGE SCALE GENOMIC DNA]</scope>
    <source>
        <strain evidence="1">LRV0_1</strain>
    </source>
</reference>
<evidence type="ECO:0000313" key="2">
    <source>
        <dbReference type="Proteomes" id="UP001234178"/>
    </source>
</evidence>
<keyword evidence="2" id="KW-1185">Reference proteome</keyword>
<comment type="caution">
    <text evidence="1">The sequence shown here is derived from an EMBL/GenBank/DDBJ whole genome shotgun (WGS) entry which is preliminary data.</text>
</comment>
<dbReference type="Proteomes" id="UP001234178">
    <property type="component" value="Unassembled WGS sequence"/>
</dbReference>
<dbReference type="EMBL" id="JAOYFB010000002">
    <property type="protein sequence ID" value="KAK4006707.1"/>
    <property type="molecule type" value="Genomic_DNA"/>
</dbReference>
<sequence length="73" mass="7919">MFLFVTTGTKSRGTVLMEEVCDVGFVTDVGVPNENGCGLADLQEQHGNNYIAGEVSNGSPMTDAEWEYGIFRI</sequence>
<organism evidence="1 2">
    <name type="scientific">Daphnia magna</name>
    <dbReference type="NCBI Taxonomy" id="35525"/>
    <lineage>
        <taxon>Eukaryota</taxon>
        <taxon>Metazoa</taxon>
        <taxon>Ecdysozoa</taxon>
        <taxon>Arthropoda</taxon>
        <taxon>Crustacea</taxon>
        <taxon>Branchiopoda</taxon>
        <taxon>Diplostraca</taxon>
        <taxon>Cladocera</taxon>
        <taxon>Anomopoda</taxon>
        <taxon>Daphniidae</taxon>
        <taxon>Daphnia</taxon>
    </lineage>
</organism>
<gene>
    <name evidence="1" type="ORF">OUZ56_011866</name>
</gene>
<protein>
    <submittedName>
        <fullName evidence="1">Uncharacterized protein</fullName>
    </submittedName>
</protein>
<name>A0ABQ9Z1D6_9CRUS</name>
<proteinExistence type="predicted"/>
<accession>A0ABQ9Z1D6</accession>